<feature type="transmembrane region" description="Helical" evidence="6">
    <location>
        <begin position="142"/>
        <end position="162"/>
    </location>
</feature>
<feature type="transmembrane region" description="Helical" evidence="6">
    <location>
        <begin position="63"/>
        <end position="81"/>
    </location>
</feature>
<keyword evidence="4 6" id="KW-1133">Transmembrane helix</keyword>
<dbReference type="GO" id="GO:0015171">
    <property type="term" value="F:amino acid transmembrane transporter activity"/>
    <property type="evidence" value="ECO:0007669"/>
    <property type="project" value="TreeGrafter"/>
</dbReference>
<proteinExistence type="predicted"/>
<feature type="transmembrane region" description="Helical" evidence="6">
    <location>
        <begin position="37"/>
        <end position="57"/>
    </location>
</feature>
<accession>A0A1J5N2A8</accession>
<reference evidence="7 8" key="1">
    <citation type="submission" date="2015-09" db="EMBL/GenBank/DDBJ databases">
        <title>Genome of Desulfovibrio dechloracetivorans BerOc1, a mercury methylating strain isolated from highly hydrocarbons and metals contaminated coastal sediments.</title>
        <authorList>
            <person name="Goni Urriza M."/>
            <person name="Gassie C."/>
            <person name="Bouchez O."/>
            <person name="Klopp C."/>
            <person name="Ranchou-Peyruse A."/>
            <person name="Remy G."/>
        </authorList>
    </citation>
    <scope>NUCLEOTIDE SEQUENCE [LARGE SCALE GENOMIC DNA]</scope>
    <source>
        <strain evidence="7 8">BerOc1</strain>
    </source>
</reference>
<dbReference type="AlphaFoldDB" id="A0A1J5N2A8"/>
<keyword evidence="5 6" id="KW-0472">Membrane</keyword>
<dbReference type="Proteomes" id="UP000181901">
    <property type="component" value="Unassembled WGS sequence"/>
</dbReference>
<evidence type="ECO:0000256" key="4">
    <source>
        <dbReference type="ARBA" id="ARBA00022989"/>
    </source>
</evidence>
<feature type="transmembrane region" description="Helical" evidence="6">
    <location>
        <begin position="174"/>
        <end position="192"/>
    </location>
</feature>
<dbReference type="GO" id="GO:0005886">
    <property type="term" value="C:plasma membrane"/>
    <property type="evidence" value="ECO:0007669"/>
    <property type="project" value="UniProtKB-SubCell"/>
</dbReference>
<dbReference type="Pfam" id="PF01810">
    <property type="entry name" value="LysE"/>
    <property type="match status" value="1"/>
</dbReference>
<dbReference type="GO" id="GO:0033228">
    <property type="term" value="P:cysteine export across plasma membrane"/>
    <property type="evidence" value="ECO:0007669"/>
    <property type="project" value="TreeGrafter"/>
</dbReference>
<dbReference type="RefSeq" id="WP_071547362.1">
    <property type="nucleotide sequence ID" value="NZ_LKAQ01000005.1"/>
</dbReference>
<comment type="subcellular location">
    <subcellularLocation>
        <location evidence="1">Cell membrane</location>
        <topology evidence="1">Multi-pass membrane protein</topology>
    </subcellularLocation>
</comment>
<comment type="caution">
    <text evidence="7">The sequence shown here is derived from an EMBL/GenBank/DDBJ whole genome shotgun (WGS) entry which is preliminary data.</text>
</comment>
<name>A0A1J5N2A8_9BACT</name>
<dbReference type="OrthoDB" id="9804822at2"/>
<protein>
    <submittedName>
        <fullName evidence="7">Cysteine/O-acetylserine exporter</fullName>
    </submittedName>
</protein>
<evidence type="ECO:0000313" key="7">
    <source>
        <dbReference type="EMBL" id="OIQ48936.1"/>
    </source>
</evidence>
<gene>
    <name evidence="7" type="ORF">BerOc1_03692</name>
</gene>
<dbReference type="PANTHER" id="PTHR30086:SF20">
    <property type="entry name" value="ARGININE EXPORTER PROTEIN ARGO-RELATED"/>
    <property type="match status" value="1"/>
</dbReference>
<evidence type="ECO:0000256" key="2">
    <source>
        <dbReference type="ARBA" id="ARBA00022475"/>
    </source>
</evidence>
<keyword evidence="3 6" id="KW-0812">Transmembrane</keyword>
<keyword evidence="2" id="KW-1003">Cell membrane</keyword>
<sequence length="201" mass="21190">MLGIILFCIGVMYTPGPVNILSLNCGMQRSPSRHIPFCLGVGTALAFWFTVVGYAGAVVVGGGMLPLIAGLGTCFILYLGWKVVTSDVNLGRDAESVPAMDFKDGLFMQLLNPKAFMVVLPVTTIQFPAAGIGGAAVAGWSLVLGILSVGAPFSYAAIGALVSKRIDNARYFKLLNYIMGVMLFLVAGDMAYEHVYLALAG</sequence>
<evidence type="ECO:0000256" key="3">
    <source>
        <dbReference type="ARBA" id="ARBA00022692"/>
    </source>
</evidence>
<organism evidence="7 8">
    <name type="scientific">Pseudodesulfovibrio hydrargyri</name>
    <dbReference type="NCBI Taxonomy" id="2125990"/>
    <lineage>
        <taxon>Bacteria</taxon>
        <taxon>Pseudomonadati</taxon>
        <taxon>Thermodesulfobacteriota</taxon>
        <taxon>Desulfovibrionia</taxon>
        <taxon>Desulfovibrionales</taxon>
        <taxon>Desulfovibrionaceae</taxon>
    </lineage>
</organism>
<evidence type="ECO:0000256" key="1">
    <source>
        <dbReference type="ARBA" id="ARBA00004651"/>
    </source>
</evidence>
<dbReference type="InterPro" id="IPR001123">
    <property type="entry name" value="LeuE-type"/>
</dbReference>
<dbReference type="EMBL" id="LKAQ01000005">
    <property type="protein sequence ID" value="OIQ48936.1"/>
    <property type="molecule type" value="Genomic_DNA"/>
</dbReference>
<evidence type="ECO:0000256" key="5">
    <source>
        <dbReference type="ARBA" id="ARBA00023136"/>
    </source>
</evidence>
<dbReference type="PANTHER" id="PTHR30086">
    <property type="entry name" value="ARGININE EXPORTER PROTEIN ARGO"/>
    <property type="match status" value="1"/>
</dbReference>
<feature type="transmembrane region" description="Helical" evidence="6">
    <location>
        <begin position="115"/>
        <end position="136"/>
    </location>
</feature>
<evidence type="ECO:0000256" key="6">
    <source>
        <dbReference type="SAM" id="Phobius"/>
    </source>
</evidence>
<keyword evidence="8" id="KW-1185">Reference proteome</keyword>
<evidence type="ECO:0000313" key="8">
    <source>
        <dbReference type="Proteomes" id="UP000181901"/>
    </source>
</evidence>